<sequence length="148" mass="16479">MSHDPRLPASDEQEWSAQERALAEQRDGAAAAGGDLRLRSYRLVARVLAQPLQEQLPPDFARQVARRAQQAAEPADTRLEQGLLTFLVALMLVAGLVWMLVSGDPWLQSLAPGPLGTLVAEPWMWALAACLAFTRVSRHWWLHRDLHA</sequence>
<name>A0ABS4DKZ7_9GAMM</name>
<dbReference type="RefSeq" id="WP_209617015.1">
    <property type="nucleotide sequence ID" value="NZ_JAGJRS010000012.1"/>
</dbReference>
<proteinExistence type="predicted"/>
<accession>A0ABS4DKZ7</accession>
<evidence type="ECO:0000256" key="2">
    <source>
        <dbReference type="SAM" id="Phobius"/>
    </source>
</evidence>
<dbReference type="EMBL" id="JAGJRS010000012">
    <property type="protein sequence ID" value="MBP1473727.1"/>
    <property type="molecule type" value="Genomic_DNA"/>
</dbReference>
<keyword evidence="2" id="KW-0812">Transmembrane</keyword>
<keyword evidence="4" id="KW-1185">Reference proteome</keyword>
<keyword evidence="2" id="KW-0472">Membrane</keyword>
<comment type="caution">
    <text evidence="3">The sequence shown here is derived from an EMBL/GenBank/DDBJ whole genome shotgun (WGS) entry which is preliminary data.</text>
</comment>
<protein>
    <submittedName>
        <fullName evidence="3">Uncharacterized protein</fullName>
    </submittedName>
</protein>
<dbReference type="Proteomes" id="UP000823790">
    <property type="component" value="Unassembled WGS sequence"/>
</dbReference>
<feature type="transmembrane region" description="Helical" evidence="2">
    <location>
        <begin position="113"/>
        <end position="134"/>
    </location>
</feature>
<feature type="transmembrane region" description="Helical" evidence="2">
    <location>
        <begin position="83"/>
        <end position="101"/>
    </location>
</feature>
<reference evidence="3 4" key="1">
    <citation type="submission" date="2021-04" db="EMBL/GenBank/DDBJ databases">
        <authorList>
            <person name="Huq M.A."/>
        </authorList>
    </citation>
    <scope>NUCLEOTIDE SEQUENCE [LARGE SCALE GENOMIC DNA]</scope>
    <source>
        <strain evidence="3 4">MAH-13</strain>
    </source>
</reference>
<evidence type="ECO:0000256" key="1">
    <source>
        <dbReference type="SAM" id="MobiDB-lite"/>
    </source>
</evidence>
<organism evidence="3 4">
    <name type="scientific">Frateuria flava</name>
    <dbReference type="NCBI Taxonomy" id="2821489"/>
    <lineage>
        <taxon>Bacteria</taxon>
        <taxon>Pseudomonadati</taxon>
        <taxon>Pseudomonadota</taxon>
        <taxon>Gammaproteobacteria</taxon>
        <taxon>Lysobacterales</taxon>
        <taxon>Rhodanobacteraceae</taxon>
        <taxon>Frateuria</taxon>
    </lineage>
</organism>
<keyword evidence="2" id="KW-1133">Transmembrane helix</keyword>
<feature type="region of interest" description="Disordered" evidence="1">
    <location>
        <begin position="1"/>
        <end position="26"/>
    </location>
</feature>
<evidence type="ECO:0000313" key="3">
    <source>
        <dbReference type="EMBL" id="MBP1473727.1"/>
    </source>
</evidence>
<evidence type="ECO:0000313" key="4">
    <source>
        <dbReference type="Proteomes" id="UP000823790"/>
    </source>
</evidence>
<gene>
    <name evidence="3" type="ORF">J7I44_05410</name>
</gene>